<evidence type="ECO:0000313" key="2">
    <source>
        <dbReference type="Proteomes" id="UP000318420"/>
    </source>
</evidence>
<evidence type="ECO:0000313" key="1">
    <source>
        <dbReference type="EMBL" id="QDH47033.1"/>
    </source>
</evidence>
<keyword evidence="2" id="KW-1185">Reference proteome</keyword>
<dbReference type="EMBL" id="MK838116">
    <property type="protein sequence ID" value="QDH47033.1"/>
    <property type="molecule type" value="Genomic_DNA"/>
</dbReference>
<accession>A0A514A179</accession>
<reference evidence="1 2" key="1">
    <citation type="submission" date="2019-04" db="EMBL/GenBank/DDBJ databases">
        <title>Novel bacteriophages capable of disrupting biofilms from clinical strains of Aeromonas hydrophila with intrinsic antibiotic resistance.</title>
        <authorList>
            <person name="Kabwe M."/>
            <person name="Brown T.L."/>
            <person name="Speirs L."/>
            <person name="Ku H."/>
            <person name="Leach M."/>
            <person name="Chan H.T."/>
            <person name="Petrovski S."/>
            <person name="Lock P."/>
            <person name="Tucci J."/>
        </authorList>
    </citation>
    <scope>NUCLEOTIDE SEQUENCE [LARGE SCALE GENOMIC DNA]</scope>
</reference>
<gene>
    <name evidence="1" type="ORF">LAh10_62</name>
</gene>
<proteinExistence type="predicted"/>
<sequence length="596" mass="67059">MRQRINSLVMRPGHLLWMTRVSSLLANNPNHLPVTHPGGNNAKSNWELADWTVWFSQSFLISIIFCTTNLTRGKSMSVLFSAFPGTGKSTLCKAAENHGLIRCHVTKDETGSIIIDIPSVESPDTSVYLYDSDSSNFPKEGFPGNYIEHIKETLGRHKHVIMLLSSHEEVRSALRDNDLNYQLVYPGLDLKEEYLERYRERGSPEGFINLMESRWEEFVESCCDKDPSPELCKHQLSAGQGLIDVAQSFIDTELASVEKPTPATPTTLPSKLELKELFAAATADLIAITENKDKLVQEQVDGQEAAGDTFDVIAAYARDQYGVEITPDIAGVESFMDQLKTVLKKAGEFLKGQPDKRDLVQIKKYISEAQKAIKVYSSSSWLDKQVFKTEMISVPSMPGALKVITKLEDVDQIVSPVMSQIEKDFNVQKKFSVQQLPAGLKVFRKYENKSLTEATQAEAVKDIEEMFKERPASPDLVKLVAPLMGDRVEGRTHLHPLDKAGVKKAVGFIETYSGFCYRLDVEQLEVAESGLSFDDLWDSVFWSDIHDEEMPAVRKLLKTIEWENITDSMNAINGSYEKAILPILQFLENWILYSVE</sequence>
<dbReference type="SUPFAM" id="SSF52540">
    <property type="entry name" value="P-loop containing nucleoside triphosphate hydrolases"/>
    <property type="match status" value="1"/>
</dbReference>
<organism evidence="1 2">
    <name type="scientific">Aeromonas phage LAh10</name>
    <dbReference type="NCBI Taxonomy" id="2591025"/>
    <lineage>
        <taxon>Viruses</taxon>
        <taxon>Duplodnaviria</taxon>
        <taxon>Heunggongvirae</taxon>
        <taxon>Uroviricota</taxon>
        <taxon>Caudoviricetes</taxon>
        <taxon>Chimalliviridae</taxon>
        <taxon>Ludhianavirus</taxon>
        <taxon>Ludhianavirus LAh10</taxon>
    </lineage>
</organism>
<protein>
    <submittedName>
        <fullName evidence="1">Uncharacterized protein</fullName>
    </submittedName>
</protein>
<dbReference type="Proteomes" id="UP000318420">
    <property type="component" value="Segment"/>
</dbReference>
<name>A0A514A179_9CAUD</name>
<dbReference type="InterPro" id="IPR027417">
    <property type="entry name" value="P-loop_NTPase"/>
</dbReference>